<keyword evidence="6" id="KW-0119">Carbohydrate metabolism</keyword>
<dbReference type="Proteomes" id="UP000326170">
    <property type="component" value="Chromosome"/>
</dbReference>
<dbReference type="GO" id="GO:0005975">
    <property type="term" value="P:carbohydrate metabolic process"/>
    <property type="evidence" value="ECO:0007669"/>
    <property type="project" value="InterPro"/>
</dbReference>
<evidence type="ECO:0000256" key="3">
    <source>
        <dbReference type="ARBA" id="ARBA00012560"/>
    </source>
</evidence>
<gene>
    <name evidence="9" type="primary">malQ</name>
    <name evidence="9" type="ORF">GCU68_03470</name>
</gene>
<dbReference type="GeneID" id="42300077"/>
<comment type="similarity">
    <text evidence="2">Belongs to the disproportionating enzyme family.</text>
</comment>
<dbReference type="SUPFAM" id="SSF51445">
    <property type="entry name" value="(Trans)glycosidases"/>
    <property type="match status" value="1"/>
</dbReference>
<evidence type="ECO:0000256" key="6">
    <source>
        <dbReference type="ARBA" id="ARBA00023277"/>
    </source>
</evidence>
<dbReference type="NCBIfam" id="TIGR00217">
    <property type="entry name" value="malQ"/>
    <property type="match status" value="1"/>
</dbReference>
<evidence type="ECO:0000313" key="9">
    <source>
        <dbReference type="EMBL" id="QFU81686.1"/>
    </source>
</evidence>
<keyword evidence="10" id="KW-1185">Reference proteome</keyword>
<dbReference type="PANTHER" id="PTHR32438">
    <property type="entry name" value="4-ALPHA-GLUCANOTRANSFERASE DPE1, CHLOROPLASTIC/AMYLOPLASTIC"/>
    <property type="match status" value="1"/>
</dbReference>
<dbReference type="Gene3D" id="3.20.20.80">
    <property type="entry name" value="Glycosidases"/>
    <property type="match status" value="1"/>
</dbReference>
<comment type="catalytic activity">
    <reaction evidence="1">
        <text>Transfers a segment of a (1-&gt;4)-alpha-D-glucan to a new position in an acceptor, which may be glucose or a (1-&gt;4)-alpha-D-glucan.</text>
        <dbReference type="EC" id="2.4.1.25"/>
    </reaction>
</comment>
<dbReference type="InterPro" id="IPR017853">
    <property type="entry name" value="GH"/>
</dbReference>
<dbReference type="KEGG" id="nas:GCU68_03470"/>
<evidence type="ECO:0000256" key="2">
    <source>
        <dbReference type="ARBA" id="ARBA00005684"/>
    </source>
</evidence>
<sequence length="508" mass="57268">MAAFDRRSGVFCHPTALPGPHGIGSIGAPARSFVETIAAAGQSLWQLCPLGPTVGIHGDSPYQSSSSFALSPLLIDLEALNERGLLTDDALEPDPELDHELTDDRVAYDAVRSFKTSRLRVAFETFEREQPPDLVDGLEQFRAESTWLEEYAHFAALKADFDRQAWLDWPEPIRLRDPDALERSCEQRASDIRYHAFVQYLAAEQWTELRDHAAAHGVEIVGDLPIYVALDSADVWANPDIFELEDHGTPAVVSGVPPGGGGETDGQKWGNPVYDWDRLAETSYEWWVDRFERLFELVDIARLDHFLAFDRYWAIPADAPAHEGEWRDGPGRELFETVADGCDELPLIAEDLGHLTDGVERLRQSIGAPGMRVLQYADWCTEDHRYQPHVYPEDSVAYPATHDTNTVVGWYESVDGEQRDCLHYYLSTDGHEIHWEFLEAAWESDAVFAITPLPDLYGLDGEARFNTPGTADGNWDWRLSTDRLESFPTARLRELTARTDRLDETTSH</sequence>
<reference evidence="9 10" key="1">
    <citation type="journal article" date="2007" name="Int. J. Syst. Evol. Microbiol.">
        <title>Natronorubrum sulfidifaciens sp. nov., an extremely haloalkaliphilic archaeon isolated from Aiding salt lake in Xin-Jiang, China.</title>
        <authorList>
            <person name="Cui H.L."/>
            <person name="Tohty D."/>
            <person name="Liu H.C."/>
            <person name="Liu S.J."/>
            <person name="Oren A."/>
            <person name="Zhou P.J."/>
        </authorList>
    </citation>
    <scope>NUCLEOTIDE SEQUENCE [LARGE SCALE GENOMIC DNA]</scope>
    <source>
        <strain evidence="9 10">7-3</strain>
    </source>
</reference>
<keyword evidence="4 9" id="KW-0328">Glycosyltransferase</keyword>
<dbReference type="AlphaFoldDB" id="A0A5P9P0Y1"/>
<dbReference type="InterPro" id="IPR003385">
    <property type="entry name" value="Glyco_hydro_77"/>
</dbReference>
<dbReference type="Pfam" id="PF02446">
    <property type="entry name" value="Glyco_hydro_77"/>
    <property type="match status" value="1"/>
</dbReference>
<organism evidence="9 10">
    <name type="scientific">Natronorubrum aibiense</name>
    <dbReference type="NCBI Taxonomy" id="348826"/>
    <lineage>
        <taxon>Archaea</taxon>
        <taxon>Methanobacteriati</taxon>
        <taxon>Methanobacteriota</taxon>
        <taxon>Stenosarchaea group</taxon>
        <taxon>Halobacteria</taxon>
        <taxon>Halobacteriales</taxon>
        <taxon>Natrialbaceae</taxon>
        <taxon>Natronorubrum</taxon>
    </lineage>
</organism>
<dbReference type="RefSeq" id="WP_152939067.1">
    <property type="nucleotide sequence ID" value="NZ_CP045488.1"/>
</dbReference>
<evidence type="ECO:0000256" key="4">
    <source>
        <dbReference type="ARBA" id="ARBA00022676"/>
    </source>
</evidence>
<evidence type="ECO:0000256" key="7">
    <source>
        <dbReference type="ARBA" id="ARBA00031423"/>
    </source>
</evidence>
<dbReference type="OrthoDB" id="104697at2157"/>
<keyword evidence="5 9" id="KW-0808">Transferase</keyword>
<evidence type="ECO:0000313" key="10">
    <source>
        <dbReference type="Proteomes" id="UP000326170"/>
    </source>
</evidence>
<evidence type="ECO:0000256" key="8">
    <source>
        <dbReference type="ARBA" id="ARBA00031501"/>
    </source>
</evidence>
<dbReference type="EC" id="2.4.1.25" evidence="3"/>
<name>A0A5P9P0Y1_9EURY</name>
<protein>
    <recommendedName>
        <fullName evidence="3">4-alpha-glucanotransferase</fullName>
        <ecNumber evidence="3">2.4.1.25</ecNumber>
    </recommendedName>
    <alternativeName>
        <fullName evidence="7">Amylomaltase</fullName>
    </alternativeName>
    <alternativeName>
        <fullName evidence="8">Disproportionating enzyme</fullName>
    </alternativeName>
</protein>
<dbReference type="EMBL" id="CP045488">
    <property type="protein sequence ID" value="QFU81686.1"/>
    <property type="molecule type" value="Genomic_DNA"/>
</dbReference>
<evidence type="ECO:0000256" key="1">
    <source>
        <dbReference type="ARBA" id="ARBA00000439"/>
    </source>
</evidence>
<proteinExistence type="inferred from homology"/>
<accession>A0A5P9P0Y1</accession>
<evidence type="ECO:0000256" key="5">
    <source>
        <dbReference type="ARBA" id="ARBA00022679"/>
    </source>
</evidence>
<dbReference type="NCBIfam" id="NF011080">
    <property type="entry name" value="PRK14508.1-3"/>
    <property type="match status" value="1"/>
</dbReference>
<dbReference type="GO" id="GO:0004134">
    <property type="term" value="F:4-alpha-glucanotransferase activity"/>
    <property type="evidence" value="ECO:0007669"/>
    <property type="project" value="UniProtKB-EC"/>
</dbReference>
<dbReference type="PANTHER" id="PTHR32438:SF5">
    <property type="entry name" value="4-ALPHA-GLUCANOTRANSFERASE DPE1, CHLOROPLASTIC_AMYLOPLASTIC"/>
    <property type="match status" value="1"/>
</dbReference>